<dbReference type="PANTHER" id="PTHR30086:SF20">
    <property type="entry name" value="ARGININE EXPORTER PROTEIN ARGO-RELATED"/>
    <property type="match status" value="1"/>
</dbReference>
<keyword evidence="4 6" id="KW-1133">Transmembrane helix</keyword>
<proteinExistence type="predicted"/>
<dbReference type="GO" id="GO:0005886">
    <property type="term" value="C:plasma membrane"/>
    <property type="evidence" value="ECO:0007669"/>
    <property type="project" value="UniProtKB-SubCell"/>
</dbReference>
<feature type="transmembrane region" description="Helical" evidence="6">
    <location>
        <begin position="45"/>
        <end position="70"/>
    </location>
</feature>
<feature type="transmembrane region" description="Helical" evidence="6">
    <location>
        <begin position="12"/>
        <end position="38"/>
    </location>
</feature>
<dbReference type="PANTHER" id="PTHR30086">
    <property type="entry name" value="ARGININE EXPORTER PROTEIN ARGO"/>
    <property type="match status" value="1"/>
</dbReference>
<gene>
    <name evidence="7" type="ORF">DFR34_101260</name>
</gene>
<dbReference type="AlphaFoldDB" id="A0A318LJX3"/>
<evidence type="ECO:0000256" key="2">
    <source>
        <dbReference type="ARBA" id="ARBA00022475"/>
    </source>
</evidence>
<keyword evidence="3 6" id="KW-0812">Transmembrane</keyword>
<evidence type="ECO:0000256" key="4">
    <source>
        <dbReference type="ARBA" id="ARBA00022989"/>
    </source>
</evidence>
<accession>A0A318LJX3</accession>
<comment type="caution">
    <text evidence="7">The sequence shown here is derived from an EMBL/GenBank/DDBJ whole genome shotgun (WGS) entry which is preliminary data.</text>
</comment>
<evidence type="ECO:0000256" key="1">
    <source>
        <dbReference type="ARBA" id="ARBA00004651"/>
    </source>
</evidence>
<evidence type="ECO:0000313" key="8">
    <source>
        <dbReference type="Proteomes" id="UP000247555"/>
    </source>
</evidence>
<dbReference type="GO" id="GO:0015171">
    <property type="term" value="F:amino acid transmembrane transporter activity"/>
    <property type="evidence" value="ECO:0007669"/>
    <property type="project" value="TreeGrafter"/>
</dbReference>
<dbReference type="GO" id="GO:0033228">
    <property type="term" value="P:cysteine export across plasma membrane"/>
    <property type="evidence" value="ECO:0007669"/>
    <property type="project" value="TreeGrafter"/>
</dbReference>
<keyword evidence="2" id="KW-1003">Cell membrane</keyword>
<dbReference type="RefSeq" id="WP_110389328.1">
    <property type="nucleotide sequence ID" value="NZ_DAOPYX010000281.1"/>
</dbReference>
<organism evidence="7 8">
    <name type="scientific">Rivihabitans pingtungensis</name>
    <dbReference type="NCBI Taxonomy" id="1054498"/>
    <lineage>
        <taxon>Bacteria</taxon>
        <taxon>Pseudomonadati</taxon>
        <taxon>Pseudomonadota</taxon>
        <taxon>Betaproteobacteria</taxon>
        <taxon>Neisseriales</taxon>
        <taxon>Aquaspirillaceae</taxon>
        <taxon>Rivihabitans</taxon>
    </lineage>
</organism>
<evidence type="ECO:0000256" key="5">
    <source>
        <dbReference type="ARBA" id="ARBA00023136"/>
    </source>
</evidence>
<keyword evidence="8" id="KW-1185">Reference proteome</keyword>
<dbReference type="EMBL" id="QJKI01000001">
    <property type="protein sequence ID" value="PXX82027.1"/>
    <property type="molecule type" value="Genomic_DNA"/>
</dbReference>
<reference evidence="7 8" key="1">
    <citation type="submission" date="2018-05" db="EMBL/GenBank/DDBJ databases">
        <title>Genomic Encyclopedia of Type Strains, Phase IV (KMG-IV): sequencing the most valuable type-strain genomes for metagenomic binning, comparative biology and taxonomic classification.</title>
        <authorList>
            <person name="Goeker M."/>
        </authorList>
    </citation>
    <scope>NUCLEOTIDE SEQUENCE [LARGE SCALE GENOMIC DNA]</scope>
    <source>
        <strain evidence="7 8">DSM 29661</strain>
    </source>
</reference>
<feature type="transmembrane region" description="Helical" evidence="6">
    <location>
        <begin position="140"/>
        <end position="169"/>
    </location>
</feature>
<dbReference type="Proteomes" id="UP000247555">
    <property type="component" value="Unassembled WGS sequence"/>
</dbReference>
<name>A0A318LJX3_9NEIS</name>
<evidence type="ECO:0000313" key="7">
    <source>
        <dbReference type="EMBL" id="PXX82027.1"/>
    </source>
</evidence>
<sequence>MTVSLSWMLPLATYMAVMSITPGPNNVMLTASGVAFGYRRTLPHLLGVSLGHSAQIGLVCLGLGSVFVRWPWLHQLLAWAGGAYLLWMAWRMLGAGGAGEAALQRPQSFWQAAGFQWINPKAWVMATSVASLFLPPDWPLLAGAAWVTLVAVVVNYPCVSVWTLFGAMLRRALTEPARLRQFNQLMAALLVGTAAMLVWR</sequence>
<dbReference type="InterPro" id="IPR001123">
    <property type="entry name" value="LeuE-type"/>
</dbReference>
<protein>
    <submittedName>
        <fullName evidence="7">Threonine/homoserine/homoserine lactone efflux protein</fullName>
    </submittedName>
</protein>
<evidence type="ECO:0000256" key="6">
    <source>
        <dbReference type="SAM" id="Phobius"/>
    </source>
</evidence>
<keyword evidence="5 6" id="KW-0472">Membrane</keyword>
<feature type="transmembrane region" description="Helical" evidence="6">
    <location>
        <begin position="181"/>
        <end position="199"/>
    </location>
</feature>
<dbReference type="OrthoDB" id="9812084at2"/>
<comment type="subcellular location">
    <subcellularLocation>
        <location evidence="1">Cell membrane</location>
        <topology evidence="1">Multi-pass membrane protein</topology>
    </subcellularLocation>
</comment>
<dbReference type="Pfam" id="PF01810">
    <property type="entry name" value="LysE"/>
    <property type="match status" value="1"/>
</dbReference>
<evidence type="ECO:0000256" key="3">
    <source>
        <dbReference type="ARBA" id="ARBA00022692"/>
    </source>
</evidence>